<name>A0A3S5EGV6_9ACTO</name>
<dbReference type="Proteomes" id="UP000266895">
    <property type="component" value="Chromosome"/>
</dbReference>
<keyword evidence="3" id="KW-1185">Reference proteome</keyword>
<dbReference type="EMBL" id="LR134350">
    <property type="protein sequence ID" value="VEG25757.1"/>
    <property type="molecule type" value="Genomic_DNA"/>
</dbReference>
<evidence type="ECO:0000313" key="3">
    <source>
        <dbReference type="Proteomes" id="UP000266895"/>
    </source>
</evidence>
<feature type="region of interest" description="Disordered" evidence="1">
    <location>
        <begin position="261"/>
        <end position="283"/>
    </location>
</feature>
<organism evidence="2 3">
    <name type="scientific">Actinomyces howellii</name>
    <dbReference type="NCBI Taxonomy" id="52771"/>
    <lineage>
        <taxon>Bacteria</taxon>
        <taxon>Bacillati</taxon>
        <taxon>Actinomycetota</taxon>
        <taxon>Actinomycetes</taxon>
        <taxon>Actinomycetales</taxon>
        <taxon>Actinomycetaceae</taxon>
        <taxon>Actinomyces</taxon>
    </lineage>
</organism>
<dbReference type="KEGG" id="ahw:NCTC11636_00198"/>
<evidence type="ECO:0000313" key="2">
    <source>
        <dbReference type="EMBL" id="VEG25757.1"/>
    </source>
</evidence>
<dbReference type="AlphaFoldDB" id="A0A3S5EGV6"/>
<accession>A0A3S5EGV6</accession>
<protein>
    <submittedName>
        <fullName evidence="2">Uncharacterized protein</fullName>
    </submittedName>
</protein>
<evidence type="ECO:0000256" key="1">
    <source>
        <dbReference type="SAM" id="MobiDB-lite"/>
    </source>
</evidence>
<proteinExistence type="predicted"/>
<reference evidence="2 3" key="1">
    <citation type="submission" date="2018-12" db="EMBL/GenBank/DDBJ databases">
        <authorList>
            <consortium name="Pathogen Informatics"/>
        </authorList>
    </citation>
    <scope>NUCLEOTIDE SEQUENCE [LARGE SCALE GENOMIC DNA]</scope>
    <source>
        <strain evidence="2 3">NCTC11636</strain>
    </source>
</reference>
<gene>
    <name evidence="2" type="ORF">NCTC11636_00198</name>
</gene>
<sequence>MSSRPAGHGDRLVPTQFRDSVHGEISMRWRMSFSMLLSLAPLVAGCAGGGAGSDEVFTPSPAMVDVMLRVEDVPGADKRIWHEYGVYLTGCSYPEKVFNSLVSSPREGLRNTTAEYDVGDSTVYETLVPQVVESGRGGQLGLIRESLSSCDGREMEPYHATMRTSSGRVEAFSVLSDAGLPGVVAGYSSVVTADDGAQVTIQRIFVPILTEGDKSGLLSLAAVTEGGDPGSPTPMELLDPALERAGAIIDLSVDVAPTTVPSDQAAVPSEPTAVTLGPTARSG</sequence>